<dbReference type="InterPro" id="IPR020894">
    <property type="entry name" value="Cadherin_CS"/>
</dbReference>
<feature type="domain" description="Cadherin" evidence="15">
    <location>
        <begin position="6"/>
        <end position="151"/>
    </location>
</feature>
<feature type="domain" description="Cadherin" evidence="15">
    <location>
        <begin position="1980"/>
        <end position="2088"/>
    </location>
</feature>
<feature type="transmembrane region" description="Helical" evidence="14">
    <location>
        <begin position="1403"/>
        <end position="1429"/>
    </location>
</feature>
<dbReference type="PROSITE" id="PS50268">
    <property type="entry name" value="CADHERIN_2"/>
    <property type="match status" value="18"/>
</dbReference>
<sequence length="2663" mass="294942">MSQTRAQDSDVGTNGIQSYTISCNERFRLDVQTHQDGSKYAELVLEKPLDREEKTEFNLILTAADGAFRRGRAQPRLAGLSARLVSKNTKEYFELNTRSGDVIIKEKIDREDLCGQSDPCLLQFEIVLENPLQLYPMEVQIDDVNDNSPKFSKNEFPLELPEHLPVNTRFPLERAQDSDVGTNGIQSYAILSNEHFSLDVQTRGDGSKYAELVLEKQLDREEQAQLTLILTAADGGLPQRTGTAQIRINVLDSNDNFPQFSQSVYTVQLMENSPQDTLVTKVEASDLDQGSYAEITYSFRQVPDKVLKLFKLNQFSGEITVLGIIDYEERSSYEMNIQATDGGGLYAHCKVLVQIEDMNDNAPEVTLTSLTSTIPEDSSPETVVALFSVRDRDSGDNGRTVCSIQDNVPFALKSTLKNYYELVTQKPLDREKVPEYNISITATDRGTPRLTSVRIIRVQLSDINDNPPVFNESSYVMYLKENNHPGLLIGTVHAADLDTEQNAKVTYSALPGNIGDLPFSSSISINSENGNVYALQSLDYEQTRDFQVTVRAADGGSPPLSSEVIVRVVIIDENNNAPFILYPLQNSSSPANDLVPRSAEAGYLVTKVVAVDGDSGQNSWLSYQLLKATDPGLFAVGLQTGEVKTSRPITSPDSVKQKLIVLVRDNGEPPRSTTSTLNVLLVDGFSDAYMQLLDVPQEEEEQDTLTLYLVISLSFISFLFLVSVVTIIAIRLYKTRQCRERYVPSSRNFYCEPNFPTNPADRSVTGTLPQSYCYEVCLTTGSGTSEFKFLRPLVQSLTADPSAAGGSVLDSHINSELKGEKESLRENSTSPFNHLVRRATKAGYLVTKVVTANGDSDTHKHPLPLGRSQRAQDSDIGTNSIQSYAISANEHFSLDVQTRGDGSKYAELVLEKQLDREEQAQLMLILTAADGGLPQRTGTAQIRVNVLDSNDNFPRFSQSVYKVQLMENSPQDTLVTKVEASDLDQGPNAEITYSFGQVPERVLKLFQLNQFTGEITVLGIIDFEDAAMYEVEVQATDGGGLSAHCKVLVQIEDMNDNAPEVTLTSLTSTIPEDSSPETVVALFSVRDRDSGDNGRTVCSIQDNVPFALKSTLKNYYELVTQKPLDREKVPEYNISITATDRGTPRLTSVRIIRVQLSDINDNPPVFNESSYVMYLKENNHPGLLIGTVHAADLDTEQNAKVTYSALLGNIGDLPFSSSISINSENGNVYALQSLDYEQTRDFQVTVRAADGGSPPLSSEVIVRVVIIDENNNAPFILYPLQNSSSPANDLVPRSAEAGYLVTKVVAVDGDSGQNSWLSYQLLKATDPGLFAVGLQTGEVKTSRPITSPDSVKQKLIVLVRDNGEPPRSTTSTLNVLLVDGFSDAYMQLLDVPQEEEEQDTLTLYLVISLSFISFLFLVSVVTIIAIRLYKTRQCRERYVPSSRNFYCEPNFPTNPADRSVTGTLPQSYCYEVCLTTGSGTSEFKFLRPLVPSLPADPSAADGSILDSQINSQLKEEKESLRENSSSPANDLVPRSAEAGYLVTKVVAVDGDSGQNSWLSYQLLKATDPGLFAVGLQTGEVKTSRPITSPDSVKQKLIVLVRDNGEPPRSTTSTLNVLLVDGFSDAYMQLLDVPQEEEEQDTLTLYLVISLSFISFLFLVSVVTIIAIRLYKTRQCRERYVPSSRNFYCEPNFPTNPADRSVTGTLPQSYRYEVCLTTGSGTSEFKFLRPLVPSLPADPSAANGSILDSQINSQLKKEKESLREFEIVLENPVQLHRFEVQVEDVNDNSPSFRKKEFMFEIPELTQKNTRFPLENKGHPELHARLRDADIYLKGEQVSVEEIRLQGNMRMRNSEEGLTRQVLSLILFLCVPEVTTETLRYAVTEETGSGSFVANIAKDLGLEAEKLSSRQARIISEGEKQYFQLDRSTGDLFIQEKIDREELCGQIDPCLVHFEISLQSPLQSYRAEVSVYDINDHSPVFLNNEFILKISESTMPGNRFLLEGAQDLDVSNNSLQHYSISSNDYFQIYTRDRSDGRKYAELVLDKPLDREEKSEICFTLTAIDGGSPPLSGTARIRVMVLDINDNNPVFSRLLYKVQILENRPEDYLLATVSATDLDEGINGEISYSIIQNSEENRQTFKINPLTGEIRLKQPLDFEDRENYEIDIQGIDGGGLSAHCKVLVELLDMNDNAPEVTITSLTSPIPENSQPGRVMALFSVRDRDSGDNGKTVCSIEEELPFTVRKVSKTSYSLVTERSLDRERLSEYSITITAQDLGSPSLSTAVTITVEISDINDNSPVFNEASYTMYTRENNAPGIKIGKVSAIDSDSEQNAKVTYSLLPAEVGGLPLLSYISINSENGNVYALRSMDYEQIREFQVTVRAADGGSPPLSSEVIIRVVIIDENDNAPFILYPLQNSSSPANDLVPRSAEAGYLVTKVVAVDGDSGQNSWLSYHLLKATDPGLFTVASQNGEIRTTRPLNERDSFKQKLFILTKDNGEPSLSTTATLNFLVVDGFSDAYMQIFEVPNEEEKDSTLTTYLVIALAMLSFIFLFSIILFVIIKGCKRRNFSEKYNSACDNFYGANGSPSNLVDASGTGILSQPCHYEVCLTKGSSNSEFKFLRPINPSFLSQNSEIDKVRDNDFLNSSHAGSQIESMSQDSISACVD</sequence>
<dbReference type="Pfam" id="PF08266">
    <property type="entry name" value="Cadherin_2"/>
    <property type="match status" value="2"/>
</dbReference>
<dbReference type="FunFam" id="2.60.40.60:FF:000018">
    <property type="entry name" value="Protocadherin gamma c3"/>
    <property type="match status" value="2"/>
</dbReference>
<feature type="domain" description="Cadherin" evidence="15">
    <location>
        <begin position="2415"/>
        <end position="2521"/>
    </location>
</feature>
<feature type="domain" description="Cadherin" evidence="15">
    <location>
        <begin position="1283"/>
        <end position="1394"/>
    </location>
</feature>
<keyword evidence="8" id="KW-0130">Cell adhesion</keyword>
<keyword evidence="4 14" id="KW-0812">Transmembrane</keyword>
<feature type="transmembrane region" description="Helical" evidence="14">
    <location>
        <begin position="2536"/>
        <end position="2558"/>
    </location>
</feature>
<feature type="domain" description="Cadherin" evidence="15">
    <location>
        <begin position="957"/>
        <end position="1061"/>
    </location>
</feature>
<evidence type="ECO:0000256" key="14">
    <source>
        <dbReference type="SAM" id="Phobius"/>
    </source>
</evidence>
<evidence type="ECO:0000256" key="3">
    <source>
        <dbReference type="ARBA" id="ARBA00022475"/>
    </source>
</evidence>
<keyword evidence="5" id="KW-0732">Signal</keyword>
<dbReference type="SUPFAM" id="SSF49313">
    <property type="entry name" value="Cadherin-like"/>
    <property type="match status" value="18"/>
</dbReference>
<dbReference type="CDD" id="cd11304">
    <property type="entry name" value="Cadherin_repeat"/>
    <property type="match status" value="18"/>
</dbReference>
<accession>M7BDU9</accession>
<dbReference type="Gene3D" id="2.60.40.60">
    <property type="entry name" value="Cadherins"/>
    <property type="match status" value="19"/>
</dbReference>
<dbReference type="FunFam" id="2.60.40.60:FF:000001">
    <property type="entry name" value="Protocadherin alpha 2"/>
    <property type="match status" value="3"/>
</dbReference>
<dbReference type="FunFam" id="2.60.40.60:FF:000129">
    <property type="entry name" value="protocadherin alpha-C2 isoform X1"/>
    <property type="match status" value="3"/>
</dbReference>
<dbReference type="InterPro" id="IPR050174">
    <property type="entry name" value="Protocadherin/Cadherin-CA"/>
</dbReference>
<dbReference type="PANTHER" id="PTHR24028:SF118">
    <property type="entry name" value="PROTOCADHERIN BETA-1"/>
    <property type="match status" value="1"/>
</dbReference>
<feature type="domain" description="Cadherin" evidence="15">
    <location>
        <begin position="2089"/>
        <end position="2193"/>
    </location>
</feature>
<dbReference type="InterPro" id="IPR032455">
    <property type="entry name" value="Cadherin_C"/>
</dbReference>
<evidence type="ECO:0000256" key="9">
    <source>
        <dbReference type="ARBA" id="ARBA00022989"/>
    </source>
</evidence>
<dbReference type="SMART" id="SM00112">
    <property type="entry name" value="CA"/>
    <property type="match status" value="18"/>
</dbReference>
<keyword evidence="3" id="KW-1003">Cell membrane</keyword>
<feature type="region of interest" description="Disordered" evidence="13">
    <location>
        <begin position="853"/>
        <end position="874"/>
    </location>
</feature>
<evidence type="ECO:0000256" key="2">
    <source>
        <dbReference type="ARBA" id="ARBA00004251"/>
    </source>
</evidence>
<feature type="domain" description="Cadherin" evidence="15">
    <location>
        <begin position="1524"/>
        <end position="1635"/>
    </location>
</feature>
<keyword evidence="17" id="KW-1185">Reference proteome</keyword>
<dbReference type="InterPro" id="IPR015919">
    <property type="entry name" value="Cadherin-like_sf"/>
</dbReference>
<evidence type="ECO:0000256" key="1">
    <source>
        <dbReference type="ARBA" id="ARBA00003436"/>
    </source>
</evidence>
<evidence type="ECO:0000256" key="8">
    <source>
        <dbReference type="ARBA" id="ARBA00022889"/>
    </source>
</evidence>
<dbReference type="GO" id="GO:0005886">
    <property type="term" value="C:plasma membrane"/>
    <property type="evidence" value="ECO:0007669"/>
    <property type="project" value="UniProtKB-SubCell"/>
</dbReference>
<dbReference type="FunFam" id="2.60.40.60:FF:000006">
    <property type="entry name" value="Protocadherin alpha 2"/>
    <property type="match status" value="1"/>
</dbReference>
<reference evidence="17" key="1">
    <citation type="journal article" date="2013" name="Nat. Genet.">
        <title>The draft genomes of soft-shell turtle and green sea turtle yield insights into the development and evolution of the turtle-specific body plan.</title>
        <authorList>
            <person name="Wang Z."/>
            <person name="Pascual-Anaya J."/>
            <person name="Zadissa A."/>
            <person name="Li W."/>
            <person name="Niimura Y."/>
            <person name="Huang Z."/>
            <person name="Li C."/>
            <person name="White S."/>
            <person name="Xiong Z."/>
            <person name="Fang D."/>
            <person name="Wang B."/>
            <person name="Ming Y."/>
            <person name="Chen Y."/>
            <person name="Zheng Y."/>
            <person name="Kuraku S."/>
            <person name="Pignatelli M."/>
            <person name="Herrero J."/>
            <person name="Beal K."/>
            <person name="Nozawa M."/>
            <person name="Li Q."/>
            <person name="Wang J."/>
            <person name="Zhang H."/>
            <person name="Yu L."/>
            <person name="Shigenobu S."/>
            <person name="Wang J."/>
            <person name="Liu J."/>
            <person name="Flicek P."/>
            <person name="Searle S."/>
            <person name="Wang J."/>
            <person name="Kuratani S."/>
            <person name="Yin Y."/>
            <person name="Aken B."/>
            <person name="Zhang G."/>
            <person name="Irie N."/>
        </authorList>
    </citation>
    <scope>NUCLEOTIDE SEQUENCE [LARGE SCALE GENOMIC DNA]</scope>
</reference>
<dbReference type="GO" id="GO:0005509">
    <property type="term" value="F:calcium ion binding"/>
    <property type="evidence" value="ECO:0007669"/>
    <property type="project" value="UniProtKB-UniRule"/>
</dbReference>
<evidence type="ECO:0000256" key="5">
    <source>
        <dbReference type="ARBA" id="ARBA00022729"/>
    </source>
</evidence>
<feature type="domain" description="Cadherin" evidence="15">
    <location>
        <begin position="1062"/>
        <end position="1166"/>
    </location>
</feature>
<dbReference type="InterPro" id="IPR013164">
    <property type="entry name" value="Cadherin_N"/>
</dbReference>
<evidence type="ECO:0000256" key="7">
    <source>
        <dbReference type="ARBA" id="ARBA00022837"/>
    </source>
</evidence>
<proteinExistence type="predicted"/>
<evidence type="ECO:0000256" key="6">
    <source>
        <dbReference type="ARBA" id="ARBA00022737"/>
    </source>
</evidence>
<dbReference type="PROSITE" id="PS00232">
    <property type="entry name" value="CADHERIN_1"/>
    <property type="match status" value="8"/>
</dbReference>
<dbReference type="Pfam" id="PF16492">
    <property type="entry name" value="Cadherin_C_2"/>
    <property type="match status" value="4"/>
</dbReference>
<protein>
    <submittedName>
        <fullName evidence="16">Protocadherin beta-1</fullName>
    </submittedName>
</protein>
<dbReference type="FunFam" id="2.60.40.60:FF:000007">
    <property type="entry name" value="Protocadherin alpha 2"/>
    <property type="match status" value="1"/>
</dbReference>
<feature type="domain" description="Cadherin" evidence="15">
    <location>
        <begin position="471"/>
        <end position="580"/>
    </location>
</feature>
<dbReference type="FunFam" id="2.60.40.60:FF:000004">
    <property type="entry name" value="Protocadherin 1 gamma 2"/>
    <property type="match status" value="4"/>
</dbReference>
<evidence type="ECO:0000313" key="17">
    <source>
        <dbReference type="Proteomes" id="UP000031443"/>
    </source>
</evidence>
<comment type="function">
    <text evidence="1">Potential calcium-dependent cell-adhesion protein. May be involved in the establishment and maintenance of specific neuronal connections in the brain.</text>
</comment>
<keyword evidence="9 14" id="KW-1133">Transmembrane helix</keyword>
<feature type="domain" description="Cadherin" evidence="15">
    <location>
        <begin position="871"/>
        <end position="956"/>
    </location>
</feature>
<keyword evidence="7 12" id="KW-0106">Calcium</keyword>
<evidence type="ECO:0000313" key="16">
    <source>
        <dbReference type="EMBL" id="EMP35324.1"/>
    </source>
</evidence>
<feature type="domain" description="Cadherin" evidence="15">
    <location>
        <begin position="1167"/>
        <end position="1276"/>
    </location>
</feature>
<dbReference type="Proteomes" id="UP000031443">
    <property type="component" value="Unassembled WGS sequence"/>
</dbReference>
<dbReference type="InterPro" id="IPR002126">
    <property type="entry name" value="Cadherin-like_dom"/>
</dbReference>
<dbReference type="PANTHER" id="PTHR24028">
    <property type="entry name" value="CADHERIN-87A"/>
    <property type="match status" value="1"/>
</dbReference>
<evidence type="ECO:0000256" key="11">
    <source>
        <dbReference type="ARBA" id="ARBA00023180"/>
    </source>
</evidence>
<feature type="domain" description="Cadherin" evidence="15">
    <location>
        <begin position="587"/>
        <end position="698"/>
    </location>
</feature>
<keyword evidence="11" id="KW-0325">Glycoprotein</keyword>
<feature type="domain" description="Cadherin" evidence="15">
    <location>
        <begin position="2194"/>
        <end position="2298"/>
    </location>
</feature>
<name>M7BDU9_CHEMY</name>
<feature type="domain" description="Cadherin" evidence="15">
    <location>
        <begin position="366"/>
        <end position="470"/>
    </location>
</feature>
<dbReference type="GO" id="GO:0007156">
    <property type="term" value="P:homophilic cell adhesion via plasma membrane adhesion molecules"/>
    <property type="evidence" value="ECO:0007669"/>
    <property type="project" value="InterPro"/>
</dbReference>
<feature type="domain" description="Cadherin" evidence="15">
    <location>
        <begin position="1873"/>
        <end position="1979"/>
    </location>
</feature>
<evidence type="ECO:0000256" key="10">
    <source>
        <dbReference type="ARBA" id="ARBA00023136"/>
    </source>
</evidence>
<dbReference type="FunFam" id="2.60.40.60:FF:000002">
    <property type="entry name" value="Protocadherin alpha 2"/>
    <property type="match status" value="3"/>
</dbReference>
<evidence type="ECO:0000256" key="12">
    <source>
        <dbReference type="PROSITE-ProRule" id="PRU00043"/>
    </source>
</evidence>
<dbReference type="Pfam" id="PF00028">
    <property type="entry name" value="Cadherin"/>
    <property type="match status" value="16"/>
</dbReference>
<dbReference type="EMBL" id="KB528690">
    <property type="protein sequence ID" value="EMP35324.1"/>
    <property type="molecule type" value="Genomic_DNA"/>
</dbReference>
<feature type="domain" description="Cadherin" evidence="15">
    <location>
        <begin position="2299"/>
        <end position="2408"/>
    </location>
</feature>
<evidence type="ECO:0000256" key="4">
    <source>
        <dbReference type="ARBA" id="ARBA00022692"/>
    </source>
</evidence>
<dbReference type="eggNOG" id="KOG3594">
    <property type="taxonomic scope" value="Eukaryota"/>
</dbReference>
<feature type="domain" description="Cadherin" evidence="15">
    <location>
        <begin position="261"/>
        <end position="365"/>
    </location>
</feature>
<feature type="domain" description="Cadherin" evidence="15">
    <location>
        <begin position="152"/>
        <end position="260"/>
    </location>
</feature>
<feature type="transmembrane region" description="Helical" evidence="14">
    <location>
        <begin position="1644"/>
        <end position="1670"/>
    </location>
</feature>
<dbReference type="PRINTS" id="PR00205">
    <property type="entry name" value="CADHERIN"/>
</dbReference>
<evidence type="ECO:0000259" key="15">
    <source>
        <dbReference type="PROSITE" id="PS50268"/>
    </source>
</evidence>
<keyword evidence="6" id="KW-0677">Repeat</keyword>
<organism evidence="16 17">
    <name type="scientific">Chelonia mydas</name>
    <name type="common">Green sea-turtle</name>
    <name type="synonym">Chelonia agassizi</name>
    <dbReference type="NCBI Taxonomy" id="8469"/>
    <lineage>
        <taxon>Eukaryota</taxon>
        <taxon>Metazoa</taxon>
        <taxon>Chordata</taxon>
        <taxon>Craniata</taxon>
        <taxon>Vertebrata</taxon>
        <taxon>Euteleostomi</taxon>
        <taxon>Archelosauria</taxon>
        <taxon>Testudinata</taxon>
        <taxon>Testudines</taxon>
        <taxon>Cryptodira</taxon>
        <taxon>Durocryptodira</taxon>
        <taxon>Americhelydia</taxon>
        <taxon>Chelonioidea</taxon>
        <taxon>Cheloniidae</taxon>
        <taxon>Chelonia</taxon>
    </lineage>
</organism>
<keyword evidence="10 14" id="KW-0472">Membrane</keyword>
<gene>
    <name evidence="16" type="ORF">UY3_07496</name>
</gene>
<comment type="subcellular location">
    <subcellularLocation>
        <location evidence="2">Cell membrane</location>
        <topology evidence="2">Single-pass type I membrane protein</topology>
    </subcellularLocation>
</comment>
<evidence type="ECO:0000256" key="13">
    <source>
        <dbReference type="SAM" id="MobiDB-lite"/>
    </source>
</evidence>